<keyword evidence="7" id="KW-0762">Sugar transport</keyword>
<dbReference type="PANTHER" id="PTHR43702:SF3">
    <property type="entry name" value="PROTEIN TSGA"/>
    <property type="match status" value="1"/>
</dbReference>
<evidence type="ECO:0000256" key="3">
    <source>
        <dbReference type="ARBA" id="ARBA00009120"/>
    </source>
</evidence>
<dbReference type="Gene3D" id="1.20.1250.20">
    <property type="entry name" value="MFS general substrate transporter like domains"/>
    <property type="match status" value="2"/>
</dbReference>
<dbReference type="GO" id="GO:0055056">
    <property type="term" value="F:D-glucose transmembrane transporter activity"/>
    <property type="evidence" value="ECO:0007669"/>
    <property type="project" value="InterPro"/>
</dbReference>
<evidence type="ECO:0000256" key="5">
    <source>
        <dbReference type="ARBA" id="ARBA00022475"/>
    </source>
</evidence>
<proteinExistence type="inferred from homology"/>
<dbReference type="AlphaFoldDB" id="T1D3E4"/>
<evidence type="ECO:0000313" key="10">
    <source>
        <dbReference type="EMBL" id="EQD76004.1"/>
    </source>
</evidence>
<feature type="domain" description="Major facilitator superfamily (MFS) profile" evidence="9">
    <location>
        <begin position="28"/>
        <end position="435"/>
    </location>
</feature>
<dbReference type="GO" id="GO:1904659">
    <property type="term" value="P:D-glucose transmembrane transport"/>
    <property type="evidence" value="ECO:0007669"/>
    <property type="project" value="InterPro"/>
</dbReference>
<feature type="transmembrane region" description="Helical" evidence="8">
    <location>
        <begin position="164"/>
        <end position="187"/>
    </location>
</feature>
<keyword evidence="5" id="KW-1003">Cell membrane</keyword>
<dbReference type="InterPro" id="IPR020846">
    <property type="entry name" value="MFS_dom"/>
</dbReference>
<feature type="transmembrane region" description="Helical" evidence="8">
    <location>
        <begin position="65"/>
        <end position="86"/>
    </location>
</feature>
<comment type="similarity">
    <text evidence="3">Belongs to the major facilitator superfamily. FHS transporter (TC 2.A.1.7) family.</text>
</comment>
<feature type="transmembrane region" description="Helical" evidence="8">
    <location>
        <begin position="118"/>
        <end position="143"/>
    </location>
</feature>
<keyword evidence="4" id="KW-0813">Transport</keyword>
<protein>
    <submittedName>
        <fullName evidence="10">Glucose/galactose transporter family protein</fullName>
    </submittedName>
</protein>
<comment type="subcellular location">
    <subcellularLocation>
        <location evidence="2">Cell inner membrane</location>
        <topology evidence="2">Multi-pass membrane protein</topology>
    </subcellularLocation>
</comment>
<dbReference type="GO" id="GO:0005886">
    <property type="term" value="C:plasma membrane"/>
    <property type="evidence" value="ECO:0007669"/>
    <property type="project" value="UniProtKB-SubCell"/>
</dbReference>
<evidence type="ECO:0000256" key="2">
    <source>
        <dbReference type="ARBA" id="ARBA00004429"/>
    </source>
</evidence>
<evidence type="ECO:0000256" key="8">
    <source>
        <dbReference type="SAM" id="Phobius"/>
    </source>
</evidence>
<feature type="transmembrane region" description="Helical" evidence="8">
    <location>
        <begin position="297"/>
        <end position="315"/>
    </location>
</feature>
<evidence type="ECO:0000256" key="1">
    <source>
        <dbReference type="ARBA" id="ARBA00003321"/>
    </source>
</evidence>
<keyword evidence="6" id="KW-0997">Cell inner membrane</keyword>
<dbReference type="InterPro" id="IPR011701">
    <property type="entry name" value="MFS"/>
</dbReference>
<feature type="transmembrane region" description="Helical" evidence="8">
    <location>
        <begin position="350"/>
        <end position="374"/>
    </location>
</feature>
<reference evidence="10" key="2">
    <citation type="journal article" date="2014" name="ISME J.">
        <title>Microbial stratification in low pH oxic and suboxic macroscopic growths along an acid mine drainage.</title>
        <authorList>
            <person name="Mendez-Garcia C."/>
            <person name="Mesa V."/>
            <person name="Sprenger R.R."/>
            <person name="Richter M."/>
            <person name="Diez M.S."/>
            <person name="Solano J."/>
            <person name="Bargiela R."/>
            <person name="Golyshina O.V."/>
            <person name="Manteca A."/>
            <person name="Ramos J.L."/>
            <person name="Gallego J.R."/>
            <person name="Llorente I."/>
            <person name="Martins Dos Santos V.A."/>
            <person name="Jensen O.N."/>
            <person name="Pelaez A.I."/>
            <person name="Sanchez J."/>
            <person name="Ferrer M."/>
        </authorList>
    </citation>
    <scope>NUCLEOTIDE SEQUENCE</scope>
</reference>
<dbReference type="NCBIfam" id="TIGR01272">
    <property type="entry name" value="gluP"/>
    <property type="match status" value="1"/>
</dbReference>
<dbReference type="InterPro" id="IPR050375">
    <property type="entry name" value="MFS_TsgA-like"/>
</dbReference>
<dbReference type="EMBL" id="AUZY01001169">
    <property type="protein sequence ID" value="EQD76004.1"/>
    <property type="molecule type" value="Genomic_DNA"/>
</dbReference>
<evidence type="ECO:0000259" key="9">
    <source>
        <dbReference type="PROSITE" id="PS50850"/>
    </source>
</evidence>
<feature type="transmembrane region" description="Helical" evidence="8">
    <location>
        <begin position="411"/>
        <end position="430"/>
    </location>
</feature>
<comment type="caution">
    <text evidence="10">The sequence shown here is derived from an EMBL/GenBank/DDBJ whole genome shotgun (WGS) entry which is preliminary data.</text>
</comment>
<dbReference type="InterPro" id="IPR036259">
    <property type="entry name" value="MFS_trans_sf"/>
</dbReference>
<feature type="transmembrane region" description="Helical" evidence="8">
    <location>
        <begin position="207"/>
        <end position="229"/>
    </location>
</feature>
<dbReference type="GO" id="GO:0005354">
    <property type="term" value="F:galactose transmembrane transporter activity"/>
    <property type="evidence" value="ECO:0007669"/>
    <property type="project" value="InterPro"/>
</dbReference>
<gene>
    <name evidence="10" type="ORF">B1B_01982</name>
</gene>
<feature type="transmembrane region" description="Helical" evidence="8">
    <location>
        <begin position="327"/>
        <end position="344"/>
    </location>
</feature>
<organism evidence="10">
    <name type="scientific">mine drainage metagenome</name>
    <dbReference type="NCBI Taxonomy" id="410659"/>
    <lineage>
        <taxon>unclassified sequences</taxon>
        <taxon>metagenomes</taxon>
        <taxon>ecological metagenomes</taxon>
    </lineage>
</organism>
<feature type="transmembrane region" description="Helical" evidence="8">
    <location>
        <begin position="386"/>
        <end position="405"/>
    </location>
</feature>
<evidence type="ECO:0000256" key="7">
    <source>
        <dbReference type="ARBA" id="ARBA00022597"/>
    </source>
</evidence>
<dbReference type="PROSITE" id="PS50850">
    <property type="entry name" value="MFS"/>
    <property type="match status" value="1"/>
</dbReference>
<keyword evidence="8" id="KW-0472">Membrane</keyword>
<sequence>MQQVQTSSVPDARIGTQGVVKPVGYFRAMAFLTVIFFMWGFITSLNDILIPHLKSVFDLNYAEIMLIQFTFFGAYFITSLPSGWVVGRLGYPMSVSAGLVLAALGALLFYPAAALPSYPLFLAALFVLASGITLLQVAANPYVSLLGPPRGASSRLNLAQALNSLGTTLGPIIGGVLILSIPVVALATRKHWTAALNQAYTLRQTTLVQGPYIGLAVLLLALALAAYCMRLPDWRRTVMRPAQGLWHELTHDPRTYRHLLFGVLAIFVYVGAEVSIGSFMISYISMPRFGDIPVNRAATFVSLYWMGAMVGRFIGSGVLRKIDASRLLGCSAVVAAALVTTTLLSHGMIALWSVVVVGLFNSIMFPNIFTLGIAGLGSRTGQASSLLVMAIVGGAVIPLLQGFLADRIGVHRAYILPLLCYLYIIFYGFWGSRIVESRTASHPVACRA</sequence>
<keyword evidence="8" id="KW-0812">Transmembrane</keyword>
<dbReference type="SUPFAM" id="SSF103473">
    <property type="entry name" value="MFS general substrate transporter"/>
    <property type="match status" value="1"/>
</dbReference>
<feature type="transmembrane region" description="Helical" evidence="8">
    <location>
        <begin position="25"/>
        <end position="45"/>
    </location>
</feature>
<reference evidence="10" key="1">
    <citation type="submission" date="2013-08" db="EMBL/GenBank/DDBJ databases">
        <authorList>
            <person name="Mendez C."/>
            <person name="Richter M."/>
            <person name="Ferrer M."/>
            <person name="Sanchez J."/>
        </authorList>
    </citation>
    <scope>NUCLEOTIDE SEQUENCE</scope>
</reference>
<accession>T1D3E4</accession>
<dbReference type="PANTHER" id="PTHR43702">
    <property type="entry name" value="L-FUCOSE-PROTON SYMPORTER"/>
    <property type="match status" value="1"/>
</dbReference>
<dbReference type="InterPro" id="IPR005964">
    <property type="entry name" value="Glc/Gal_transptr_bac"/>
</dbReference>
<keyword evidence="8" id="KW-1133">Transmembrane helix</keyword>
<feature type="transmembrane region" description="Helical" evidence="8">
    <location>
        <begin position="93"/>
        <end position="112"/>
    </location>
</feature>
<evidence type="ECO:0000256" key="4">
    <source>
        <dbReference type="ARBA" id="ARBA00022448"/>
    </source>
</evidence>
<comment type="function">
    <text evidence="1">Intake of glucose and galactose.</text>
</comment>
<feature type="transmembrane region" description="Helical" evidence="8">
    <location>
        <begin position="259"/>
        <end position="285"/>
    </location>
</feature>
<evidence type="ECO:0000256" key="6">
    <source>
        <dbReference type="ARBA" id="ARBA00022519"/>
    </source>
</evidence>
<dbReference type="CDD" id="cd17394">
    <property type="entry name" value="MFS_FucP_like"/>
    <property type="match status" value="1"/>
</dbReference>
<dbReference type="Pfam" id="PF07690">
    <property type="entry name" value="MFS_1"/>
    <property type="match status" value="1"/>
</dbReference>
<name>T1D3E4_9ZZZZ</name>